<dbReference type="Gene3D" id="1.10.510.10">
    <property type="entry name" value="Transferase(Phosphotransferase) domain 1"/>
    <property type="match status" value="1"/>
</dbReference>
<feature type="region of interest" description="Disordered" evidence="5">
    <location>
        <begin position="566"/>
        <end position="606"/>
    </location>
</feature>
<name>A0A2X0LBX1_9BASI</name>
<evidence type="ECO:0000256" key="3">
    <source>
        <dbReference type="PROSITE-ProRule" id="PRU10141"/>
    </source>
</evidence>
<evidence type="ECO:0000256" key="2">
    <source>
        <dbReference type="ARBA" id="ARBA00022840"/>
    </source>
</evidence>
<dbReference type="InterPro" id="IPR008271">
    <property type="entry name" value="Ser/Thr_kinase_AS"/>
</dbReference>
<dbReference type="SUPFAM" id="SSF56112">
    <property type="entry name" value="Protein kinase-like (PK-like)"/>
    <property type="match status" value="1"/>
</dbReference>
<dbReference type="PROSITE" id="PS00107">
    <property type="entry name" value="PROTEIN_KINASE_ATP"/>
    <property type="match status" value="1"/>
</dbReference>
<dbReference type="GO" id="GO:0004674">
    <property type="term" value="F:protein serine/threonine kinase activity"/>
    <property type="evidence" value="ECO:0007669"/>
    <property type="project" value="TreeGrafter"/>
</dbReference>
<accession>A0A2X0LBX1</accession>
<organism evidence="7 8">
    <name type="scientific">Microbotryum saponariae</name>
    <dbReference type="NCBI Taxonomy" id="289078"/>
    <lineage>
        <taxon>Eukaryota</taxon>
        <taxon>Fungi</taxon>
        <taxon>Dikarya</taxon>
        <taxon>Basidiomycota</taxon>
        <taxon>Pucciniomycotina</taxon>
        <taxon>Microbotryomycetes</taxon>
        <taxon>Microbotryales</taxon>
        <taxon>Microbotryaceae</taxon>
        <taxon>Microbotryum</taxon>
    </lineage>
</organism>
<evidence type="ECO:0000313" key="7">
    <source>
        <dbReference type="EMBL" id="SCZ89282.1"/>
    </source>
</evidence>
<dbReference type="PANTHER" id="PTHR24346:SF30">
    <property type="entry name" value="MATERNAL EMBRYONIC LEUCINE ZIPPER KINASE"/>
    <property type="match status" value="1"/>
</dbReference>
<evidence type="ECO:0000256" key="1">
    <source>
        <dbReference type="ARBA" id="ARBA00022741"/>
    </source>
</evidence>
<evidence type="ECO:0000313" key="8">
    <source>
        <dbReference type="Proteomes" id="UP000249723"/>
    </source>
</evidence>
<keyword evidence="1 3" id="KW-0547">Nucleotide-binding</keyword>
<feature type="region of interest" description="Disordered" evidence="5">
    <location>
        <begin position="620"/>
        <end position="667"/>
    </location>
</feature>
<dbReference type="EMBL" id="FMWP01000013">
    <property type="protein sequence ID" value="SCZ89282.1"/>
    <property type="molecule type" value="Genomic_DNA"/>
</dbReference>
<feature type="compositionally biased region" description="Polar residues" evidence="5">
    <location>
        <begin position="84"/>
        <end position="94"/>
    </location>
</feature>
<dbReference type="PROSITE" id="PS50011">
    <property type="entry name" value="PROTEIN_KINASE_DOM"/>
    <property type="match status" value="1"/>
</dbReference>
<protein>
    <submittedName>
        <fullName evidence="7">BZ3500_MvSof-1268-A1-R1_Chr1-1g01078 protein</fullName>
    </submittedName>
</protein>
<gene>
    <name evidence="7" type="ORF">BZ3500_MVSOF-1268-A1-R1_CHR1-1G01078</name>
</gene>
<dbReference type="GO" id="GO:0005524">
    <property type="term" value="F:ATP binding"/>
    <property type="evidence" value="ECO:0007669"/>
    <property type="project" value="UniProtKB-UniRule"/>
</dbReference>
<sequence>MASKAEEGAWSFPDDGVCDYSLDSETAAAFLDASLSPMINFSHPTQQQRVPTTCSRASNTSGSDLAQSTNVAPVPSPRVGAESDATSMRSSQLGAYSRPPTVPEDQDHLELGQWIVGPAIGSGESGKVRLVRHRFRSDELGALKMVRKFWPDDQKPRDIFREIEILRIVHHPHIIALKDVMESANHLYMVTDYCECGSLFDHMRDNGVLDRTEIRRYFSQLISALSHLKILSIAHRDIKLENLFLFEDKWGVTSLKLGDLGMSTFVPSGTMLETSCGSPHYAAPEVIAGDQYDGSAADVWSSGVVLYGLIARTLPFDNDNIPTLLNLIKLGDYKMHDSIQGEARDLVRHMVMKDTSRRISVSTSNLAFKEPQRLLVEEIQRHPFVDQSLLSKDLQDTQFAPSRAELNVEVMGSMISLLRLPTMQAVEKAILDLTVPNRARYIYLSLLNMKRDLQERGRESILSLSTTSTTFSSLRRSPSAPGSLGRSTPASSKRLRHVVSMHDSSSGSPPESFRQGTSLRSYSTNHEYSLIGDAGDLPSSKTARSVLKKRSISLLARRFSLGLRSSIDRSPRHPSSSYRTSGHSSLQASSSASATQSGSDTPLRPGVFQRSLRYSSLGRAMAGKAPPESPTTVVTASPLLSPEGWNHSASADPTHTSALGKGSLPRKRSWLLGSGTRRLSSLFSGSNSQRSSSSPDLKATAMSATSRGDETEMSPSLSPRLDAANPVRQPTPLSLAHSSNAAILRGSPSARSPRDPRTTLTPPSCVPPLTPRIPFAPVGRSIRANGTASSAGSHSAPSAFSPAIIGIPPTPKASSYNWVDSQNRQSTFQPEEPYLFPSRTRSKEWLGLGIDTLDLTSLDINDRLQDENRALKLENALLKREVEFKDVELEKALKESRMYRAKMMQASNLQDRRRPALPR</sequence>
<keyword evidence="2 3" id="KW-0067">ATP-binding</keyword>
<dbReference type="PROSITE" id="PS00108">
    <property type="entry name" value="PROTEIN_KINASE_ST"/>
    <property type="match status" value="1"/>
</dbReference>
<keyword evidence="4" id="KW-0175">Coiled coil</keyword>
<feature type="compositionally biased region" description="Polar residues" evidence="5">
    <location>
        <begin position="43"/>
        <end position="71"/>
    </location>
</feature>
<dbReference type="SMART" id="SM00220">
    <property type="entry name" value="S_TKc"/>
    <property type="match status" value="1"/>
</dbReference>
<dbReference type="OrthoDB" id="193931at2759"/>
<keyword evidence="8" id="KW-1185">Reference proteome</keyword>
<evidence type="ECO:0000256" key="5">
    <source>
        <dbReference type="SAM" id="MobiDB-lite"/>
    </source>
</evidence>
<feature type="coiled-coil region" evidence="4">
    <location>
        <begin position="861"/>
        <end position="895"/>
    </location>
</feature>
<dbReference type="STRING" id="289078.A0A2X0LBX1"/>
<dbReference type="GO" id="GO:0035556">
    <property type="term" value="P:intracellular signal transduction"/>
    <property type="evidence" value="ECO:0007669"/>
    <property type="project" value="TreeGrafter"/>
</dbReference>
<feature type="region of interest" description="Disordered" evidence="5">
    <location>
        <begin position="680"/>
        <end position="771"/>
    </location>
</feature>
<dbReference type="FunFam" id="1.10.510.10:FF:000571">
    <property type="entry name" value="Maternal embryonic leucine zipper kinase"/>
    <property type="match status" value="1"/>
</dbReference>
<feature type="compositionally biased region" description="Polar residues" evidence="5">
    <location>
        <begin position="647"/>
        <end position="657"/>
    </location>
</feature>
<dbReference type="AlphaFoldDB" id="A0A2X0LBX1"/>
<evidence type="ECO:0000259" key="6">
    <source>
        <dbReference type="PROSITE" id="PS50011"/>
    </source>
</evidence>
<feature type="domain" description="Protein kinase" evidence="6">
    <location>
        <begin position="114"/>
        <end position="385"/>
    </location>
</feature>
<dbReference type="InterPro" id="IPR000719">
    <property type="entry name" value="Prot_kinase_dom"/>
</dbReference>
<feature type="compositionally biased region" description="Polar residues" evidence="5">
    <location>
        <begin position="502"/>
        <end position="518"/>
    </location>
</feature>
<feature type="region of interest" description="Disordered" evidence="5">
    <location>
        <begin position="471"/>
        <end position="518"/>
    </location>
</feature>
<dbReference type="CDD" id="cd14003">
    <property type="entry name" value="STKc_AMPK-like"/>
    <property type="match status" value="1"/>
</dbReference>
<reference evidence="8" key="1">
    <citation type="submission" date="2016-10" db="EMBL/GenBank/DDBJ databases">
        <authorList>
            <person name="Jeantristanb JTB J.-T."/>
            <person name="Ricardo R."/>
        </authorList>
    </citation>
    <scope>NUCLEOTIDE SEQUENCE [LARGE SCALE GENOMIC DNA]</scope>
</reference>
<dbReference type="GO" id="GO:0005737">
    <property type="term" value="C:cytoplasm"/>
    <property type="evidence" value="ECO:0007669"/>
    <property type="project" value="TreeGrafter"/>
</dbReference>
<dbReference type="InterPro" id="IPR011009">
    <property type="entry name" value="Kinase-like_dom_sf"/>
</dbReference>
<feature type="compositionally biased region" description="Low complexity" evidence="5">
    <location>
        <begin position="680"/>
        <end position="694"/>
    </location>
</feature>
<dbReference type="Pfam" id="PF00069">
    <property type="entry name" value="Pkinase"/>
    <property type="match status" value="1"/>
</dbReference>
<dbReference type="Proteomes" id="UP000249723">
    <property type="component" value="Unassembled WGS sequence"/>
</dbReference>
<proteinExistence type="predicted"/>
<feature type="compositionally biased region" description="Low complexity" evidence="5">
    <location>
        <begin position="580"/>
        <end position="599"/>
    </location>
</feature>
<feature type="region of interest" description="Disordered" evidence="5">
    <location>
        <begin position="784"/>
        <end position="804"/>
    </location>
</feature>
<evidence type="ECO:0000256" key="4">
    <source>
        <dbReference type="SAM" id="Coils"/>
    </source>
</evidence>
<feature type="binding site" evidence="3">
    <location>
        <position position="148"/>
    </location>
    <ligand>
        <name>ATP</name>
        <dbReference type="ChEBI" id="CHEBI:30616"/>
    </ligand>
</feature>
<dbReference type="InterPro" id="IPR017441">
    <property type="entry name" value="Protein_kinase_ATP_BS"/>
</dbReference>
<dbReference type="PANTHER" id="PTHR24346">
    <property type="entry name" value="MAP/MICROTUBULE AFFINITY-REGULATING KINASE"/>
    <property type="match status" value="1"/>
</dbReference>
<feature type="region of interest" description="Disordered" evidence="5">
    <location>
        <begin position="43"/>
        <end position="103"/>
    </location>
</feature>